<keyword evidence="1" id="KW-0812">Transmembrane</keyword>
<reference evidence="2 3" key="1">
    <citation type="submission" date="2015-06" db="EMBL/GenBank/DDBJ databases">
        <title>Genome sequence of Pseudoalteromonas aliena.</title>
        <authorList>
            <person name="Xie B.-B."/>
            <person name="Rong J.-C."/>
            <person name="Qin Q.-L."/>
            <person name="Zhang Y.-Z."/>
        </authorList>
    </citation>
    <scope>NUCLEOTIDE SEQUENCE [LARGE SCALE GENOMIC DNA]</scope>
    <source>
        <strain evidence="2 3">SW19</strain>
    </source>
</reference>
<feature type="transmembrane region" description="Helical" evidence="1">
    <location>
        <begin position="112"/>
        <end position="135"/>
    </location>
</feature>
<gene>
    <name evidence="2" type="ORF">PALI_a0695</name>
</gene>
<proteinExistence type="predicted"/>
<dbReference type="RefSeq" id="WP_193155563.1">
    <property type="nucleotide sequence ID" value="NZ_AQGU01000025.1"/>
</dbReference>
<keyword evidence="1" id="KW-0472">Membrane</keyword>
<evidence type="ECO:0000256" key="1">
    <source>
        <dbReference type="SAM" id="Phobius"/>
    </source>
</evidence>
<evidence type="ECO:0000313" key="2">
    <source>
        <dbReference type="EMBL" id="MBE0359438.1"/>
    </source>
</evidence>
<evidence type="ECO:0000313" key="3">
    <source>
        <dbReference type="Proteomes" id="UP000648482"/>
    </source>
</evidence>
<feature type="transmembrane region" description="Helical" evidence="1">
    <location>
        <begin position="82"/>
        <end position="100"/>
    </location>
</feature>
<organism evidence="2 3">
    <name type="scientific">Pseudoalteromonas aliena SW19</name>
    <dbReference type="NCBI Taxonomy" id="1314866"/>
    <lineage>
        <taxon>Bacteria</taxon>
        <taxon>Pseudomonadati</taxon>
        <taxon>Pseudomonadota</taxon>
        <taxon>Gammaproteobacteria</taxon>
        <taxon>Alteromonadales</taxon>
        <taxon>Pseudoalteromonadaceae</taxon>
        <taxon>Pseudoalteromonas</taxon>
    </lineage>
</organism>
<sequence>MPKLFSFIRKYCIKVDYSKYSLDELLEAKKSIDKVKYAENFNALMIEFSRRETEINTLKSEAKSAIAAKQVVLKTTCTAERILGLFLFGLIFGFPVGFSIDPNTLDGSDVFVSLLLMSMSGGLLFHSFNSGWTYGGNDNLDIAEDPIMFTVAQLIYTWLFGFSSIAFILASFF</sequence>
<accession>A0ABR9DZ72</accession>
<feature type="transmembrane region" description="Helical" evidence="1">
    <location>
        <begin position="147"/>
        <end position="172"/>
    </location>
</feature>
<keyword evidence="3" id="KW-1185">Reference proteome</keyword>
<dbReference type="Proteomes" id="UP000648482">
    <property type="component" value="Unassembled WGS sequence"/>
</dbReference>
<keyword evidence="1" id="KW-1133">Transmembrane helix</keyword>
<protein>
    <submittedName>
        <fullName evidence="2">Uncharacterized protein</fullName>
    </submittedName>
</protein>
<comment type="caution">
    <text evidence="2">The sequence shown here is derived from an EMBL/GenBank/DDBJ whole genome shotgun (WGS) entry which is preliminary data.</text>
</comment>
<dbReference type="EMBL" id="AQGU01000025">
    <property type="protein sequence ID" value="MBE0359438.1"/>
    <property type="molecule type" value="Genomic_DNA"/>
</dbReference>
<name>A0ABR9DZ72_9GAMM</name>